<feature type="region of interest" description="Disordered" evidence="1">
    <location>
        <begin position="1"/>
        <end position="40"/>
    </location>
</feature>
<gene>
    <name evidence="2" type="ORF">TNIN_499321</name>
</gene>
<evidence type="ECO:0000313" key="2">
    <source>
        <dbReference type="EMBL" id="GFY51552.1"/>
    </source>
</evidence>
<dbReference type="AlphaFoldDB" id="A0A8X6XF58"/>
<accession>A0A8X6XF58</accession>
<organism evidence="2 3">
    <name type="scientific">Trichonephila inaurata madagascariensis</name>
    <dbReference type="NCBI Taxonomy" id="2747483"/>
    <lineage>
        <taxon>Eukaryota</taxon>
        <taxon>Metazoa</taxon>
        <taxon>Ecdysozoa</taxon>
        <taxon>Arthropoda</taxon>
        <taxon>Chelicerata</taxon>
        <taxon>Arachnida</taxon>
        <taxon>Araneae</taxon>
        <taxon>Araneomorphae</taxon>
        <taxon>Entelegynae</taxon>
        <taxon>Araneoidea</taxon>
        <taxon>Nephilidae</taxon>
        <taxon>Trichonephila</taxon>
        <taxon>Trichonephila inaurata</taxon>
    </lineage>
</organism>
<dbReference type="OrthoDB" id="10558246at2759"/>
<name>A0A8X6XF58_9ARAC</name>
<evidence type="ECO:0000313" key="3">
    <source>
        <dbReference type="Proteomes" id="UP000886998"/>
    </source>
</evidence>
<dbReference type="Proteomes" id="UP000886998">
    <property type="component" value="Unassembled WGS sequence"/>
</dbReference>
<dbReference type="EMBL" id="BMAV01008185">
    <property type="protein sequence ID" value="GFY51552.1"/>
    <property type="molecule type" value="Genomic_DNA"/>
</dbReference>
<comment type="caution">
    <text evidence="2">The sequence shown here is derived from an EMBL/GenBank/DDBJ whole genome shotgun (WGS) entry which is preliminary data.</text>
</comment>
<keyword evidence="3" id="KW-1185">Reference proteome</keyword>
<evidence type="ECO:0000256" key="1">
    <source>
        <dbReference type="SAM" id="MobiDB-lite"/>
    </source>
</evidence>
<feature type="non-terminal residue" evidence="2">
    <location>
        <position position="1"/>
    </location>
</feature>
<feature type="compositionally biased region" description="Polar residues" evidence="1">
    <location>
        <begin position="13"/>
        <end position="26"/>
    </location>
</feature>
<proteinExistence type="predicted"/>
<protein>
    <submittedName>
        <fullName evidence="2">Uncharacterized protein</fullName>
    </submittedName>
</protein>
<sequence length="128" mass="14105">AANVGKNKPETGKASTAQQTRVNEINLNPDKYFEKNPRNSASISTSNRVYVVPKQEDDDCAGQRDAKVILETDSELDARNEVPSPNSSNTCSTNTEVSVDFQCSSCKGVFLEFEDYVYHQLGFCGKCI</sequence>
<reference evidence="2" key="1">
    <citation type="submission" date="2020-08" db="EMBL/GenBank/DDBJ databases">
        <title>Multicomponent nature underlies the extraordinary mechanical properties of spider dragline silk.</title>
        <authorList>
            <person name="Kono N."/>
            <person name="Nakamura H."/>
            <person name="Mori M."/>
            <person name="Yoshida Y."/>
            <person name="Ohtoshi R."/>
            <person name="Malay A.D."/>
            <person name="Moran D.A.P."/>
            <person name="Tomita M."/>
            <person name="Numata K."/>
            <person name="Arakawa K."/>
        </authorList>
    </citation>
    <scope>NUCLEOTIDE SEQUENCE</scope>
</reference>